<reference evidence="2" key="1">
    <citation type="journal article" date="2011" name="Proc. Natl. Acad. Sci. U.S.A.">
        <title>Obligate biotrophy features unraveled by the genomic analysis of rust fungi.</title>
        <authorList>
            <person name="Duplessis S."/>
            <person name="Cuomo C.A."/>
            <person name="Lin Y.-C."/>
            <person name="Aerts A."/>
            <person name="Tisserant E."/>
            <person name="Veneault-Fourrey C."/>
            <person name="Joly D.L."/>
            <person name="Hacquard S."/>
            <person name="Amselem J."/>
            <person name="Cantarel B.L."/>
            <person name="Chiu R."/>
            <person name="Coutinho P.M."/>
            <person name="Feau N."/>
            <person name="Field M."/>
            <person name="Frey P."/>
            <person name="Gelhaye E."/>
            <person name="Goldberg J."/>
            <person name="Grabherr M.G."/>
            <person name="Kodira C.D."/>
            <person name="Kohler A."/>
            <person name="Kuees U."/>
            <person name="Lindquist E.A."/>
            <person name="Lucas S.M."/>
            <person name="Mago R."/>
            <person name="Mauceli E."/>
            <person name="Morin E."/>
            <person name="Murat C."/>
            <person name="Pangilinan J.L."/>
            <person name="Park R."/>
            <person name="Pearson M."/>
            <person name="Quesneville H."/>
            <person name="Rouhier N."/>
            <person name="Sakthikumar S."/>
            <person name="Salamov A.A."/>
            <person name="Schmutz J."/>
            <person name="Selles B."/>
            <person name="Shapiro H."/>
            <person name="Tanguay P."/>
            <person name="Tuskan G.A."/>
            <person name="Henrissat B."/>
            <person name="Van de Peer Y."/>
            <person name="Rouze P."/>
            <person name="Ellis J.G."/>
            <person name="Dodds P.N."/>
            <person name="Schein J.E."/>
            <person name="Zhong S."/>
            <person name="Hamelin R.C."/>
            <person name="Grigoriev I.V."/>
            <person name="Szabo L.J."/>
            <person name="Martin F."/>
        </authorList>
    </citation>
    <scope>NUCLEOTIDE SEQUENCE [LARGE SCALE GENOMIC DNA]</scope>
    <source>
        <strain evidence="2">98AG31 / pathotype 3-4-7</strain>
    </source>
</reference>
<evidence type="ECO:0008006" key="3">
    <source>
        <dbReference type="Google" id="ProtNLM"/>
    </source>
</evidence>
<dbReference type="GeneID" id="18924893"/>
<dbReference type="Proteomes" id="UP000001072">
    <property type="component" value="Unassembled WGS sequence"/>
</dbReference>
<evidence type="ECO:0000313" key="1">
    <source>
        <dbReference type="EMBL" id="EGF98921.1"/>
    </source>
</evidence>
<evidence type="ECO:0000313" key="2">
    <source>
        <dbReference type="Proteomes" id="UP000001072"/>
    </source>
</evidence>
<dbReference type="AlphaFoldDB" id="F4S8V6"/>
<accession>F4S8V6</accession>
<sequence length="164" mass="18391">MSVPTNHAKLMGSGPKTQVGGLSRGAEWNALAAMVNIRHNDRLRVTNTSSPANALKQSNSERLSFYKEQINLASIKQDERAQIASTAAADALTFEKEKWKTQQVREDAKSASEAAQLFQISQATRDHEDKKAQREAIERCRKEQTPMEEIKEYINFLFPPSDNA</sequence>
<protein>
    <recommendedName>
        <fullName evidence="3">No apical meristem-associated C-terminal domain-containing protein</fullName>
    </recommendedName>
</protein>
<dbReference type="VEuPathDB" id="FungiDB:MELLADRAFT_113133"/>
<proteinExistence type="predicted"/>
<gene>
    <name evidence="1" type="ORF">MELLADRAFT_113133</name>
</gene>
<dbReference type="KEGG" id="mlr:MELLADRAFT_113133"/>
<dbReference type="RefSeq" id="XP_007417858.1">
    <property type="nucleotide sequence ID" value="XM_007417796.1"/>
</dbReference>
<dbReference type="EMBL" id="GL883167">
    <property type="protein sequence ID" value="EGF98921.1"/>
    <property type="molecule type" value="Genomic_DNA"/>
</dbReference>
<name>F4S8V6_MELLP</name>
<keyword evidence="2" id="KW-1185">Reference proteome</keyword>
<dbReference type="HOGENOM" id="CLU_1619406_0_0_1"/>
<dbReference type="InParanoid" id="F4S8V6"/>
<organism evidence="2">
    <name type="scientific">Melampsora larici-populina (strain 98AG31 / pathotype 3-4-7)</name>
    <name type="common">Poplar leaf rust fungus</name>
    <dbReference type="NCBI Taxonomy" id="747676"/>
    <lineage>
        <taxon>Eukaryota</taxon>
        <taxon>Fungi</taxon>
        <taxon>Dikarya</taxon>
        <taxon>Basidiomycota</taxon>
        <taxon>Pucciniomycotina</taxon>
        <taxon>Pucciniomycetes</taxon>
        <taxon>Pucciniales</taxon>
        <taxon>Melampsoraceae</taxon>
        <taxon>Melampsora</taxon>
    </lineage>
</organism>